<evidence type="ECO:0000313" key="6">
    <source>
        <dbReference type="EMBL" id="XCG63577.1"/>
    </source>
</evidence>
<feature type="region of interest" description="Disordered" evidence="3">
    <location>
        <begin position="260"/>
        <end position="297"/>
    </location>
</feature>
<organism evidence="6">
    <name type="scientific">Nakamurella sp. A5-74</name>
    <dbReference type="NCBI Taxonomy" id="3158264"/>
    <lineage>
        <taxon>Bacteria</taxon>
        <taxon>Bacillati</taxon>
        <taxon>Actinomycetota</taxon>
        <taxon>Actinomycetes</taxon>
        <taxon>Nakamurellales</taxon>
        <taxon>Nakamurellaceae</taxon>
        <taxon>Nakamurella</taxon>
    </lineage>
</organism>
<evidence type="ECO:0000256" key="3">
    <source>
        <dbReference type="SAM" id="MobiDB-lite"/>
    </source>
</evidence>
<dbReference type="InterPro" id="IPR029058">
    <property type="entry name" value="AB_hydrolase_fold"/>
</dbReference>
<dbReference type="Gene3D" id="3.40.50.1820">
    <property type="entry name" value="alpha/beta hydrolase"/>
    <property type="match status" value="1"/>
</dbReference>
<dbReference type="InterPro" id="IPR006862">
    <property type="entry name" value="Thio_Ohase/aa_AcTrfase"/>
</dbReference>
<name>A0AAU8DP56_9ACTN</name>
<dbReference type="SUPFAM" id="SSF53474">
    <property type="entry name" value="alpha/beta-Hydrolases"/>
    <property type="match status" value="1"/>
</dbReference>
<dbReference type="RefSeq" id="WP_353649192.1">
    <property type="nucleotide sequence ID" value="NZ_CP159218.1"/>
</dbReference>
<dbReference type="Pfam" id="PF08840">
    <property type="entry name" value="BAAT_C"/>
    <property type="match status" value="1"/>
</dbReference>
<protein>
    <submittedName>
        <fullName evidence="6">Acyl-CoA thioesterase/bile acid-CoA:amino acid N-acyltransferase family protein</fullName>
    </submittedName>
</protein>
<dbReference type="GO" id="GO:0047617">
    <property type="term" value="F:fatty acyl-CoA hydrolase activity"/>
    <property type="evidence" value="ECO:0007669"/>
    <property type="project" value="TreeGrafter"/>
</dbReference>
<dbReference type="PANTHER" id="PTHR10824:SF4">
    <property type="entry name" value="ACYL-COENZYME A THIOESTERASE 1-LIKE"/>
    <property type="match status" value="1"/>
</dbReference>
<sequence length="400" mass="41606">MQPNTVRLQATPSTGMYDVPFISTVSGLRPGEQATLRLDTAAADGTDWTSQAEFIADEHGGFNTRQVPSAGDYRAADPMGLTETLTPGRLGASFIGPTPLVMTESVQVDGRTVATTTLTRLLPSGAGVTRTQLRPASGGLYADMFQPKRSATTSRTAVLVIGGSEGGNAGSSIVAAALASRGYPALSLAYFHEPGLPTNLERIPLEYFRSAITKLAAQPGVDPHRIVLWGDSRGSEAALLTAAHFPDQVHAVIASVPGAEATPGLPDRSAPAWTLSEQPVPTAPAADSLKQSSTSPATIPVENITGPILLICGGHDEVWSSCPNSTTINARLTEHDRTPAQLLNYPDAGHLVGFAAPYIPSTATSATTADGQNLLTGGSYQADQAARADAWPKILAFLSS</sequence>
<feature type="domain" description="Acyl-CoA thioester hydrolase/bile acid-CoA amino acid N-acetyltransferase" evidence="4">
    <location>
        <begin position="20"/>
        <end position="134"/>
    </location>
</feature>
<comment type="similarity">
    <text evidence="1">Belongs to the C/M/P thioester hydrolase family.</text>
</comment>
<dbReference type="GO" id="GO:0006637">
    <property type="term" value="P:acyl-CoA metabolic process"/>
    <property type="evidence" value="ECO:0007669"/>
    <property type="project" value="InterPro"/>
</dbReference>
<dbReference type="Gene3D" id="2.60.40.2240">
    <property type="entry name" value="Acyl-CoA thioester hydrolase/BAAT N-terminal domain"/>
    <property type="match status" value="1"/>
</dbReference>
<evidence type="ECO:0000259" key="4">
    <source>
        <dbReference type="Pfam" id="PF04775"/>
    </source>
</evidence>
<evidence type="ECO:0000259" key="5">
    <source>
        <dbReference type="Pfam" id="PF08840"/>
    </source>
</evidence>
<reference evidence="6" key="1">
    <citation type="submission" date="2024-05" db="EMBL/GenBank/DDBJ databases">
        <authorList>
            <person name="Cai S.Y."/>
            <person name="Jin L.M."/>
            <person name="Li H.R."/>
        </authorList>
    </citation>
    <scope>NUCLEOTIDE SEQUENCE</scope>
    <source>
        <strain evidence="6">A5-74</strain>
    </source>
</reference>
<dbReference type="InterPro" id="IPR042490">
    <property type="entry name" value="Thio_Ohase/BAAT_N"/>
</dbReference>
<evidence type="ECO:0000256" key="1">
    <source>
        <dbReference type="ARBA" id="ARBA00006538"/>
    </source>
</evidence>
<dbReference type="PIRSF" id="PIRSF016521">
    <property type="entry name" value="Acyl-CoA_hydro"/>
    <property type="match status" value="1"/>
</dbReference>
<dbReference type="PANTHER" id="PTHR10824">
    <property type="entry name" value="ACYL-COENZYME A THIOESTERASE-RELATED"/>
    <property type="match status" value="1"/>
</dbReference>
<evidence type="ECO:0000256" key="2">
    <source>
        <dbReference type="PIRSR" id="PIRSR016521-1"/>
    </source>
</evidence>
<dbReference type="GO" id="GO:0006631">
    <property type="term" value="P:fatty acid metabolic process"/>
    <property type="evidence" value="ECO:0007669"/>
    <property type="project" value="TreeGrafter"/>
</dbReference>
<feature type="domain" description="BAAT/Acyl-CoA thioester hydrolase C-terminal" evidence="5">
    <location>
        <begin position="203"/>
        <end position="399"/>
    </location>
</feature>
<feature type="active site" description="Charge relay system" evidence="2">
    <location>
        <position position="316"/>
    </location>
</feature>
<dbReference type="InterPro" id="IPR014940">
    <property type="entry name" value="BAAT_C"/>
</dbReference>
<dbReference type="InterPro" id="IPR016662">
    <property type="entry name" value="Acyl-CoA_thioEstase_long-chain"/>
</dbReference>
<gene>
    <name evidence="6" type="ORF">ABLG96_20700</name>
</gene>
<dbReference type="Pfam" id="PF04775">
    <property type="entry name" value="Bile_Hydr_Trans"/>
    <property type="match status" value="1"/>
</dbReference>
<proteinExistence type="inferred from homology"/>
<feature type="active site" description="Charge relay system" evidence="2">
    <location>
        <position position="350"/>
    </location>
</feature>
<dbReference type="AlphaFoldDB" id="A0AAU8DP56"/>
<dbReference type="EMBL" id="CP159218">
    <property type="protein sequence ID" value="XCG63577.1"/>
    <property type="molecule type" value="Genomic_DNA"/>
</dbReference>
<feature type="active site" description="Charge relay system" evidence="2">
    <location>
        <position position="232"/>
    </location>
</feature>
<accession>A0AAU8DP56</accession>